<dbReference type="EMBL" id="CAJPEX010014482">
    <property type="protein sequence ID" value="CAG0925565.1"/>
    <property type="molecule type" value="Genomic_DNA"/>
</dbReference>
<gene>
    <name evidence="2" type="ORF">NMOB1V02_LOCUS13015</name>
</gene>
<evidence type="ECO:0000313" key="2">
    <source>
        <dbReference type="EMBL" id="CAD7285413.1"/>
    </source>
</evidence>
<feature type="region of interest" description="Disordered" evidence="1">
    <location>
        <begin position="54"/>
        <end position="125"/>
    </location>
</feature>
<dbReference type="Proteomes" id="UP000678499">
    <property type="component" value="Unassembled WGS sequence"/>
</dbReference>
<proteinExistence type="predicted"/>
<name>A0A7R9C199_9CRUS</name>
<feature type="compositionally biased region" description="Basic and acidic residues" evidence="1">
    <location>
        <begin position="99"/>
        <end position="111"/>
    </location>
</feature>
<protein>
    <submittedName>
        <fullName evidence="2">Uncharacterized protein</fullName>
    </submittedName>
</protein>
<feature type="compositionally biased region" description="Polar residues" evidence="1">
    <location>
        <begin position="1"/>
        <end position="14"/>
    </location>
</feature>
<dbReference type="AlphaFoldDB" id="A0A7R9C199"/>
<accession>A0A7R9C199</accession>
<evidence type="ECO:0000313" key="3">
    <source>
        <dbReference type="Proteomes" id="UP000678499"/>
    </source>
</evidence>
<organism evidence="2">
    <name type="scientific">Notodromas monacha</name>
    <dbReference type="NCBI Taxonomy" id="399045"/>
    <lineage>
        <taxon>Eukaryota</taxon>
        <taxon>Metazoa</taxon>
        <taxon>Ecdysozoa</taxon>
        <taxon>Arthropoda</taxon>
        <taxon>Crustacea</taxon>
        <taxon>Oligostraca</taxon>
        <taxon>Ostracoda</taxon>
        <taxon>Podocopa</taxon>
        <taxon>Podocopida</taxon>
        <taxon>Cypridocopina</taxon>
        <taxon>Cypridoidea</taxon>
        <taxon>Cyprididae</taxon>
        <taxon>Notodromas</taxon>
    </lineage>
</organism>
<evidence type="ECO:0000256" key="1">
    <source>
        <dbReference type="SAM" id="MobiDB-lite"/>
    </source>
</evidence>
<dbReference type="EMBL" id="OA896519">
    <property type="protein sequence ID" value="CAD7285413.1"/>
    <property type="molecule type" value="Genomic_DNA"/>
</dbReference>
<reference evidence="2" key="1">
    <citation type="submission" date="2020-11" db="EMBL/GenBank/DDBJ databases">
        <authorList>
            <person name="Tran Van P."/>
        </authorList>
    </citation>
    <scope>NUCLEOTIDE SEQUENCE</scope>
</reference>
<keyword evidence="3" id="KW-1185">Reference proteome</keyword>
<sequence>MTASRNSLNFSNPKGSARRRSVKHWPTCSRFTRSRWMKCDRKCRSETRKSWRCLPSPNCQVQGVGGPEPRLPAPHRAPQRGSHPEGRASGNGRGPSRQAGREEQGDREENANRITGNSREEQDHY</sequence>
<feature type="region of interest" description="Disordered" evidence="1">
    <location>
        <begin position="1"/>
        <end position="27"/>
    </location>
</feature>